<name>A0ACD3B6X4_9AGAR</name>
<evidence type="ECO:0000313" key="1">
    <source>
        <dbReference type="EMBL" id="TFK73590.1"/>
    </source>
</evidence>
<evidence type="ECO:0000313" key="2">
    <source>
        <dbReference type="Proteomes" id="UP000308600"/>
    </source>
</evidence>
<keyword evidence="2" id="KW-1185">Reference proteome</keyword>
<dbReference type="EMBL" id="ML208274">
    <property type="protein sequence ID" value="TFK73590.1"/>
    <property type="molecule type" value="Genomic_DNA"/>
</dbReference>
<proteinExistence type="predicted"/>
<reference evidence="1 2" key="1">
    <citation type="journal article" date="2019" name="Nat. Ecol. Evol.">
        <title>Megaphylogeny resolves global patterns of mushroom evolution.</title>
        <authorList>
            <person name="Varga T."/>
            <person name="Krizsan K."/>
            <person name="Foldi C."/>
            <person name="Dima B."/>
            <person name="Sanchez-Garcia M."/>
            <person name="Sanchez-Ramirez S."/>
            <person name="Szollosi G.J."/>
            <person name="Szarkandi J.G."/>
            <person name="Papp V."/>
            <person name="Albert L."/>
            <person name="Andreopoulos W."/>
            <person name="Angelini C."/>
            <person name="Antonin V."/>
            <person name="Barry K.W."/>
            <person name="Bougher N.L."/>
            <person name="Buchanan P."/>
            <person name="Buyck B."/>
            <person name="Bense V."/>
            <person name="Catcheside P."/>
            <person name="Chovatia M."/>
            <person name="Cooper J."/>
            <person name="Damon W."/>
            <person name="Desjardin D."/>
            <person name="Finy P."/>
            <person name="Geml J."/>
            <person name="Haridas S."/>
            <person name="Hughes K."/>
            <person name="Justo A."/>
            <person name="Karasinski D."/>
            <person name="Kautmanova I."/>
            <person name="Kiss B."/>
            <person name="Kocsube S."/>
            <person name="Kotiranta H."/>
            <person name="LaButti K.M."/>
            <person name="Lechner B.E."/>
            <person name="Liimatainen K."/>
            <person name="Lipzen A."/>
            <person name="Lukacs Z."/>
            <person name="Mihaltcheva S."/>
            <person name="Morgado L.N."/>
            <person name="Niskanen T."/>
            <person name="Noordeloos M.E."/>
            <person name="Ohm R.A."/>
            <person name="Ortiz-Santana B."/>
            <person name="Ovrebo C."/>
            <person name="Racz N."/>
            <person name="Riley R."/>
            <person name="Savchenko A."/>
            <person name="Shiryaev A."/>
            <person name="Soop K."/>
            <person name="Spirin V."/>
            <person name="Szebenyi C."/>
            <person name="Tomsovsky M."/>
            <person name="Tulloss R.E."/>
            <person name="Uehling J."/>
            <person name="Grigoriev I.V."/>
            <person name="Vagvolgyi C."/>
            <person name="Papp T."/>
            <person name="Martin F.M."/>
            <person name="Miettinen O."/>
            <person name="Hibbett D.S."/>
            <person name="Nagy L.G."/>
        </authorList>
    </citation>
    <scope>NUCLEOTIDE SEQUENCE [LARGE SCALE GENOMIC DNA]</scope>
    <source>
        <strain evidence="1 2">NL-1719</strain>
    </source>
</reference>
<organism evidence="1 2">
    <name type="scientific">Pluteus cervinus</name>
    <dbReference type="NCBI Taxonomy" id="181527"/>
    <lineage>
        <taxon>Eukaryota</taxon>
        <taxon>Fungi</taxon>
        <taxon>Dikarya</taxon>
        <taxon>Basidiomycota</taxon>
        <taxon>Agaricomycotina</taxon>
        <taxon>Agaricomycetes</taxon>
        <taxon>Agaricomycetidae</taxon>
        <taxon>Agaricales</taxon>
        <taxon>Pluteineae</taxon>
        <taxon>Pluteaceae</taxon>
        <taxon>Pluteus</taxon>
    </lineage>
</organism>
<sequence>MALALGLGSLFNHSATPNLSFIVDAVTESIRYLTIGQINPGDELCIFYGHNLWFQPLEISTAVEDSTPVVPDEGDGWSALPGLDEVPLNPFDNGDPTETIAESDLPFIRYRPPPEEEEMETIRTIEAWAVDIPKPQHITTLLKWLKQSGLETSELGHLKRIRKQESTTLLLTTSETPPPLPGGLDLSEPYIVTVPASYALTTTSLALKSTLWPTVFAPRRKDETEPWSRAKVCWAWKAMQVTVQAAMNARVHGELPIAAHVPVPIEGEGSYSQSFTAHDTRISTHHPLRHAAINVTRQIADHSSSTRSTSMPPGNDVSLATSLNAENGVNYLLTGLTLFITHEPCIMCSMALLHSRVKEIVYLYPMIATGGCGGVACLPTLQGVNHRFHIFRWKVEDYPISVDLSIDSTIDA</sequence>
<dbReference type="Proteomes" id="UP000308600">
    <property type="component" value="Unassembled WGS sequence"/>
</dbReference>
<protein>
    <submittedName>
        <fullName evidence="1">Cytidine deaminase-like protein</fullName>
    </submittedName>
</protein>
<gene>
    <name evidence="1" type="ORF">BDN72DRAFT_834463</name>
</gene>
<accession>A0ACD3B6X4</accession>